<keyword evidence="3" id="KW-1185">Reference proteome</keyword>
<dbReference type="GO" id="GO:0006396">
    <property type="term" value="P:RNA processing"/>
    <property type="evidence" value="ECO:0007669"/>
    <property type="project" value="InterPro"/>
</dbReference>
<dbReference type="InterPro" id="IPR003107">
    <property type="entry name" value="HAT"/>
</dbReference>
<proteinExistence type="predicted"/>
<dbReference type="OrthoDB" id="1926212at2759"/>
<feature type="region of interest" description="Disordered" evidence="1">
    <location>
        <begin position="233"/>
        <end position="255"/>
    </location>
</feature>
<dbReference type="RefSeq" id="XP_030528081.1">
    <property type="nucleotide sequence ID" value="XM_030672221.2"/>
</dbReference>
<reference evidence="4" key="1">
    <citation type="submission" date="2025-08" db="UniProtKB">
        <authorList>
            <consortium name="RefSeq"/>
        </authorList>
    </citation>
    <scope>IDENTIFICATION</scope>
    <source>
        <tissue evidence="4">Leaf</tissue>
    </source>
</reference>
<dbReference type="InterPro" id="IPR057352">
    <property type="entry name" value="TPR_TmcB/C"/>
</dbReference>
<evidence type="ECO:0000259" key="2">
    <source>
        <dbReference type="Pfam" id="PF25474"/>
    </source>
</evidence>
<gene>
    <name evidence="4" type="primary">LOC115739210</name>
</gene>
<dbReference type="SUPFAM" id="SSF48452">
    <property type="entry name" value="TPR-like"/>
    <property type="match status" value="1"/>
</dbReference>
<evidence type="ECO:0000313" key="4">
    <source>
        <dbReference type="RefSeq" id="XP_030528081.1"/>
    </source>
</evidence>
<feature type="compositionally biased region" description="Acidic residues" evidence="1">
    <location>
        <begin position="149"/>
        <end position="171"/>
    </location>
</feature>
<evidence type="ECO:0000313" key="3">
    <source>
        <dbReference type="Proteomes" id="UP000827889"/>
    </source>
</evidence>
<feature type="compositionally biased region" description="Basic residues" evidence="1">
    <location>
        <begin position="116"/>
        <end position="125"/>
    </location>
</feature>
<dbReference type="PANTHER" id="PTHR26312">
    <property type="entry name" value="TETRATRICOPEPTIDE REPEAT PROTEIN 5"/>
    <property type="match status" value="1"/>
</dbReference>
<feature type="compositionally biased region" description="Gly residues" evidence="1">
    <location>
        <begin position="233"/>
        <end position="243"/>
    </location>
</feature>
<sequence>MLLRSSSTPVLGSLRSSFSDGGPSHHGHHEAAAVQKAAALHNHHNFSFNPKGSLNFSTISCNSSPISPSIHDLGGDAPSHHRGGGFRRVQSEGNLEGLAQAYNMSPLSKNEDRSHTASHAKKSSARPRSMMLETIPSFSFDRYGHAREGEDEENSDFDFDEREEHEEYDEAPLVESSVMLRGSKSMSLIAEEEASSVGSVNMIEKSGFEENKERVRQEMNLAIGLGGGGGNWGGDGGSRGGWGSNSADEGADGENNQGVEEYYKKMVEESPNNSLFLRNYAQFLYQTQGDQERAEEYYARAILADPQDGEILSQYAKLVWELHRDQPRASTYFERAVQASPEDSHVQAAYASFLWEVDDDEDQGEDEDEYESSLATYAMSPQFRGRSTASVSA</sequence>
<dbReference type="InterPro" id="IPR011990">
    <property type="entry name" value="TPR-like_helical_dom_sf"/>
</dbReference>
<feature type="region of interest" description="Disordered" evidence="1">
    <location>
        <begin position="146"/>
        <end position="171"/>
    </location>
</feature>
<dbReference type="PANTHER" id="PTHR26312:SF225">
    <property type="entry name" value="TPR REPEAT PROTEIN"/>
    <property type="match status" value="1"/>
</dbReference>
<dbReference type="AlphaFoldDB" id="A0A8B8NZX9"/>
<feature type="domain" description="TmcB/TmcC TPR repeats" evidence="2">
    <location>
        <begin position="257"/>
        <end position="305"/>
    </location>
</feature>
<feature type="compositionally biased region" description="Acidic residues" evidence="1">
    <location>
        <begin position="357"/>
        <end position="371"/>
    </location>
</feature>
<dbReference type="KEGG" id="rarg:115739210"/>
<protein>
    <submittedName>
        <fullName evidence="4">Uncharacterized protein LOC115739210</fullName>
    </submittedName>
</protein>
<dbReference type="Gene3D" id="1.25.40.10">
    <property type="entry name" value="Tetratricopeptide repeat domain"/>
    <property type="match status" value="1"/>
</dbReference>
<feature type="region of interest" description="Disordered" evidence="1">
    <location>
        <begin position="357"/>
        <end position="393"/>
    </location>
</feature>
<dbReference type="Pfam" id="PF25474">
    <property type="entry name" value="TPR_TmcB"/>
    <property type="match status" value="1"/>
</dbReference>
<dbReference type="GeneID" id="115739210"/>
<accession>A0A8B8NZX9</accession>
<organism evidence="3 4">
    <name type="scientific">Rhodamnia argentea</name>
    <dbReference type="NCBI Taxonomy" id="178133"/>
    <lineage>
        <taxon>Eukaryota</taxon>
        <taxon>Viridiplantae</taxon>
        <taxon>Streptophyta</taxon>
        <taxon>Embryophyta</taxon>
        <taxon>Tracheophyta</taxon>
        <taxon>Spermatophyta</taxon>
        <taxon>Magnoliopsida</taxon>
        <taxon>eudicotyledons</taxon>
        <taxon>Gunneridae</taxon>
        <taxon>Pentapetalae</taxon>
        <taxon>rosids</taxon>
        <taxon>malvids</taxon>
        <taxon>Myrtales</taxon>
        <taxon>Myrtaceae</taxon>
        <taxon>Myrtoideae</taxon>
        <taxon>Myrteae</taxon>
        <taxon>Australasian group</taxon>
        <taxon>Rhodamnia</taxon>
    </lineage>
</organism>
<dbReference type="Proteomes" id="UP000827889">
    <property type="component" value="Chromosome 10"/>
</dbReference>
<dbReference type="SMART" id="SM00386">
    <property type="entry name" value="HAT"/>
    <property type="match status" value="3"/>
</dbReference>
<evidence type="ECO:0000256" key="1">
    <source>
        <dbReference type="SAM" id="MobiDB-lite"/>
    </source>
</evidence>
<name>A0A8B8NZX9_9MYRT</name>
<feature type="region of interest" description="Disordered" evidence="1">
    <location>
        <begin position="107"/>
        <end position="131"/>
    </location>
</feature>